<keyword evidence="10" id="KW-1185">Reference proteome</keyword>
<reference evidence="9 10" key="1">
    <citation type="submission" date="2021-03" db="EMBL/GenBank/DDBJ databases">
        <title>Fibrella sp. HMF5405 genome sequencing and assembly.</title>
        <authorList>
            <person name="Kang H."/>
            <person name="Kim H."/>
            <person name="Bae S."/>
            <person name="Joh K."/>
        </authorList>
    </citation>
    <scope>NUCLEOTIDE SEQUENCE [LARGE SCALE GENOMIC DNA]</scope>
    <source>
        <strain evidence="9 10">HMF5405</strain>
    </source>
</reference>
<keyword evidence="4" id="KW-0964">Secreted</keyword>
<evidence type="ECO:0000256" key="5">
    <source>
        <dbReference type="ARBA" id="ARBA00022729"/>
    </source>
</evidence>
<dbReference type="InterPro" id="IPR011050">
    <property type="entry name" value="Pectin_lyase_fold/virulence"/>
</dbReference>
<dbReference type="SUPFAM" id="SSF49384">
    <property type="entry name" value="Carbohydrate-binding domain"/>
    <property type="match status" value="2"/>
</dbReference>
<dbReference type="Pfam" id="PF00942">
    <property type="entry name" value="CBM_3"/>
    <property type="match status" value="2"/>
</dbReference>
<evidence type="ECO:0000313" key="10">
    <source>
        <dbReference type="Proteomes" id="UP000664628"/>
    </source>
</evidence>
<dbReference type="InterPro" id="IPR001956">
    <property type="entry name" value="CBM3"/>
</dbReference>
<keyword evidence="5" id="KW-0732">Signal</keyword>
<gene>
    <name evidence="9" type="ORF">J2I46_28560</name>
</gene>
<evidence type="ECO:0000256" key="3">
    <source>
        <dbReference type="ARBA" id="ARBA00004613"/>
    </source>
</evidence>
<dbReference type="Proteomes" id="UP000664628">
    <property type="component" value="Unassembled WGS sequence"/>
</dbReference>
<evidence type="ECO:0000256" key="1">
    <source>
        <dbReference type="ARBA" id="ARBA00004196"/>
    </source>
</evidence>
<dbReference type="EMBL" id="JAFMYW010000012">
    <property type="protein sequence ID" value="MBO0952569.1"/>
    <property type="molecule type" value="Genomic_DNA"/>
</dbReference>
<protein>
    <submittedName>
        <fullName evidence="9">Ig domain-containing protein</fullName>
    </submittedName>
</protein>
<dbReference type="SMART" id="SM01067">
    <property type="entry name" value="CBM_3"/>
    <property type="match status" value="2"/>
</dbReference>
<dbReference type="InterPro" id="IPR015919">
    <property type="entry name" value="Cadherin-like_sf"/>
</dbReference>
<dbReference type="RefSeq" id="WP_207332522.1">
    <property type="nucleotide sequence ID" value="NZ_JAFMYW010000012.1"/>
</dbReference>
<evidence type="ECO:0000256" key="6">
    <source>
        <dbReference type="ARBA" id="ARBA00023136"/>
    </source>
</evidence>
<comment type="subcellular location">
    <subcellularLocation>
        <location evidence="1">Cell envelope</location>
    </subcellularLocation>
    <subcellularLocation>
        <location evidence="2">Cell outer membrane</location>
    </subcellularLocation>
    <subcellularLocation>
        <location evidence="3">Secreted</location>
    </subcellularLocation>
</comment>
<dbReference type="InterPro" id="IPR013783">
    <property type="entry name" value="Ig-like_fold"/>
</dbReference>
<dbReference type="NCBIfam" id="NF041518">
    <property type="entry name" value="choice_anch_Q"/>
    <property type="match status" value="1"/>
</dbReference>
<dbReference type="InterPro" id="IPR008965">
    <property type="entry name" value="CBM2/CBM3_carb-bd_dom_sf"/>
</dbReference>
<evidence type="ECO:0000259" key="8">
    <source>
        <dbReference type="PROSITE" id="PS51172"/>
    </source>
</evidence>
<comment type="caution">
    <text evidence="9">The sequence shown here is derived from an EMBL/GenBank/DDBJ whole genome shotgun (WGS) entry which is preliminary data.</text>
</comment>
<evidence type="ECO:0000313" key="9">
    <source>
        <dbReference type="EMBL" id="MBO0952569.1"/>
    </source>
</evidence>
<evidence type="ECO:0000256" key="7">
    <source>
        <dbReference type="ARBA" id="ARBA00023237"/>
    </source>
</evidence>
<dbReference type="InterPro" id="IPR036966">
    <property type="entry name" value="CBM3_sf"/>
</dbReference>
<dbReference type="InterPro" id="IPR059226">
    <property type="entry name" value="Choice_anch_Q_dom"/>
</dbReference>
<feature type="domain" description="CBM3" evidence="8">
    <location>
        <begin position="2326"/>
        <end position="2480"/>
    </location>
</feature>
<keyword evidence="7" id="KW-0998">Cell outer membrane</keyword>
<dbReference type="Gene3D" id="2.60.40.10">
    <property type="entry name" value="Immunoglobulins"/>
    <property type="match status" value="4"/>
</dbReference>
<dbReference type="Pfam" id="PF05345">
    <property type="entry name" value="He_PIG"/>
    <property type="match status" value="4"/>
</dbReference>
<dbReference type="Gene3D" id="2.60.40.710">
    <property type="entry name" value="Endoglucanase-like"/>
    <property type="match status" value="2"/>
</dbReference>
<dbReference type="SUPFAM" id="SSF51126">
    <property type="entry name" value="Pectin lyase-like"/>
    <property type="match status" value="1"/>
</dbReference>
<name>A0ABS3JRE5_9BACT</name>
<evidence type="ECO:0000256" key="4">
    <source>
        <dbReference type="ARBA" id="ARBA00022525"/>
    </source>
</evidence>
<organism evidence="9 10">
    <name type="scientific">Fibrella forsythiae</name>
    <dbReference type="NCBI Taxonomy" id="2817061"/>
    <lineage>
        <taxon>Bacteria</taxon>
        <taxon>Pseudomonadati</taxon>
        <taxon>Bacteroidota</taxon>
        <taxon>Cytophagia</taxon>
        <taxon>Cytophagales</taxon>
        <taxon>Spirosomataceae</taxon>
        <taxon>Fibrella</taxon>
    </lineage>
</organism>
<evidence type="ECO:0000256" key="2">
    <source>
        <dbReference type="ARBA" id="ARBA00004442"/>
    </source>
</evidence>
<dbReference type="SUPFAM" id="SSF49313">
    <property type="entry name" value="Cadherin-like"/>
    <property type="match status" value="4"/>
</dbReference>
<dbReference type="PROSITE" id="PS51172">
    <property type="entry name" value="CBM3"/>
    <property type="match status" value="2"/>
</dbReference>
<proteinExistence type="predicted"/>
<keyword evidence="6" id="KW-0472">Membrane</keyword>
<accession>A0ABS3JRE5</accession>
<dbReference type="NCBIfam" id="TIGR01376">
    <property type="entry name" value="POMP_repeat"/>
    <property type="match status" value="1"/>
</dbReference>
<dbReference type="InterPro" id="IPR003368">
    <property type="entry name" value="POMP_repeat"/>
</dbReference>
<feature type="domain" description="CBM3" evidence="8">
    <location>
        <begin position="2483"/>
        <end position="2630"/>
    </location>
</feature>
<sequence>MNARLRFFQRITGLRVVILLMGLLSLSLKTQAQTIRYVRPTSSGNGSGTSWTNASGNLQAMIDASASSDQVWVAAGIYKPGGSANTNRSISFVMKNGVAIYGGFVGNETLLTQRPVINPITGQPSSTTLSGEIGSAGTTDNSYHVVNNDQTGIDNTAVLDGFVITGGNAAGENGNARAGGGMLNVLTSPTVRNCSFQANTATTSGGGMYNGDANPRLTNCSFQANIAVVGGGMCTIGGNPILTNCGFQANTGNDSGGGMYNSGANVRLTNCSFQANTAGIGGGIDNEGSSSSILLNCSFQSNTANNGGGLFTNPSSTANLINCSFQGNSASDGGAVYAENTCSLTNCVLFGNGGANTLTTAGRGTVTLRYSLIEASETGYTNGGSNLTATVSPFVSTTSTQLNGCAPAIDAGNLSAYTTAGGPTTDLAGNPRSYNSGPIDMGAYEFQAASANISLTNPTIRSGEVNVFFSQPFSASGGTSPRSFSVASGSLPAGLTLSAAGVLSGTPTQDGSFTITVRATDANGCSATGSAYVLTIVDNRPVIENYAAVNPTVCAGNPLTFTATVSNISGSYNFTLTNGISTSFTGTRVGASFSQNLTSSGDGTQSFTLTISDNSQSTQVVTQVTVNPLPIASLTSSGPLSCTNASVTLTAAGGTSYTFTRGGVVIGTPGSLSTVEVTESGTYSVRVASASGCVSTTSTTVTSTTATVAVTNPTTRSGTVNVFFSQTFSASGGTTPRSFSVASGTLPTGLTLSAAGVLSGTPTQAGNFPITVQVTDANGCSDTGSAYVLTIVDNRPAIENFAPVNPTVCVGGLVTFTATVGNVSGSYNFTLTNGINTPTIGVKVASNFSQNVLASGSGTQSFSLIITGNGLSARATTEVTVSPLPMAGLSNSGPLSCTNTSVTLTATGGSSYTFTNNNGDVLAGMGNTRTVSIAGTYQVRVATASGCVSTTSTTVTSTTATVSLTNPTTRNGSVNVFFSQTFSASGGTSPRSFSVASGSLPTGLTLSAAGILSGIPTQSGSFTITVQVTDANGCSATGSAYVLTIVDNRPTINDFTTLDNTVCVGSPIAFAATVGNVTGSYNFTVTNGSSTTTGTSASTNFSQNLIASGTGNQTFTLTINDNSQLASATTIVTVNALPVAILTPNFGGTLTCGQTSLTLTSSGGTHYEFARQGGGGILGMSGAIPDGVLRDGFAIVNASGVYSVTVTNSNTGCRSTATTTVYSNTAVITVSNPATVTGTLNTAFNQTFTASGGVVPRSFSLASGSLPTGLSLNTATGVLSGTPTQTGNFPFTVQATDANGCLGVSAIYTLMINSATPTLTGFAVSPSPVCAGSPLSFTASVGNFTGSYTYTLTNGSNPLTGTASTSTFSQLLTASGSGVQTFTLTVSSSGQLARATTLATVTQPAIASITYPGTLYCTLSSEAPSPTFTGTSGGSYSSVPSGLSLNSTTGQFVTNTSQPGSYTVSYTLPPQGGCPAVVATASLTIASPPTLGSIQLTQPTCAVPTGTISVNAAPAQGTIEYSKDGITWQLSGVFSGLLPGTYTIQARVQSAAACIRTISNLTIDPVPTRTASISYPAGPYCQNASTTYAPTRSGLSGGSFSSSPVGLSINSGGTVFPIFSQPGSYTVSYTLPAQESCPAVIATASITITAAPTFVFGGGFPGVTQPTCVNPTGTISLSAIGNGAVEYSRDNGATWQASGIFANLPPNQAYTILTQSVAYPGCTRSLSLSIDAVPLPPVASILTPASSTLSCTTPSLSLTATGGGTYRWNDNTSSPTKAVSTSGIYSVTVTSPGGCTASASVTIDANQIVPQVSISASTTVLTCANPSATLTATGSGSVRWNTGSTANQISVGASGIYSATLTSPNGCTASASVTINANQAAPQVSISASSTVLTCVSPTVTLTAVGTGSVRWNTGSADSQITIATAGLYSVTLTAPGGCTASASVTVNADQTAPQVGITASSTVLTCINPSITLTVSGSGSIRWSTGSTDRQINVNTASVYSVTLTAANGCTASTSVTINANTTLPQVSISASTTVLTCANPSATLTANGTGAVRWSTGSTDPQISVNASGIYSATLTSPNGCTASASVTINANQTAPQVSISASSTVLTCVSPSVTLTATGTGIVRWSTGSTENQLSVSVSGTYSVTLASPGGCTASASVTIGTDQTAPQVSITASSTVLTCLNPSITLTASGSGPFRWSTGSTQNQITVSTAGLYSVKLTAVNGCTATAWVNVESSTTLGAPTLVTQSGQANITVELNSTPVTLLASGCAGTISWTGSNNTGGTGTTILVPTTQPGTLIYQAVCQQGSCTSPPASVTVNVAARPASSLMVLHRDVDNYANNNAIQPMIQLLNTSAGSLTLSAITLRYYLTVEGAAALSNLSINYAQVGNQNVRLRYVPLNPAQQGASGYVEYSFSPDAGSLTAGANSGSIQSYFAKSDYSGLNELDDYSYAVVRDQLVGNPRITAYYNGALIWGVEPGNTNPFRALRALTESKNGPSATQISTYLTIRNEGNVPVNYSELKARYYFTSDGPERLLVEVDEGQVSTQLVALSPAVGGANYYLEVRFNQGGQLAPGASTSQIRYRISKPDGGRFDQVNDYSYQEQPAEPSSNNRVTLYVGTERVWGADPGGAARQAVPEQMPQLEVTVMDNPVRGDVLSVAIKGADSQPLHIQLVTTQGGVITRQQVASAQAQERQQLSLAGQSAGVYLLDVSSPTQRRTIRVLKVD</sequence>